<feature type="compositionally biased region" description="Basic residues" evidence="1">
    <location>
        <begin position="23"/>
        <end position="33"/>
    </location>
</feature>
<keyword evidence="3" id="KW-1185">Reference proteome</keyword>
<name>A0ABN3L9T1_9ACTN</name>
<sequence length="108" mass="10530">MGALPHRAVGRCRRAPVAARAGARAHGRHRGAVRRFPAGAGPAAPPAGAGARGGCLPAASAAHAVLARTLYAAGPSGTAFPAADLRAGEQLMYYGGDAVEPAAAAVPS</sequence>
<comment type="caution">
    <text evidence="2">The sequence shown here is derived from an EMBL/GenBank/DDBJ whole genome shotgun (WGS) entry which is preliminary data.</text>
</comment>
<evidence type="ECO:0000313" key="2">
    <source>
        <dbReference type="EMBL" id="GAA2480407.1"/>
    </source>
</evidence>
<dbReference type="EMBL" id="BAAATA010000006">
    <property type="protein sequence ID" value="GAA2480407.1"/>
    <property type="molecule type" value="Genomic_DNA"/>
</dbReference>
<gene>
    <name evidence="2" type="ORF">GCM10010406_15810</name>
</gene>
<reference evidence="2 3" key="1">
    <citation type="journal article" date="2019" name="Int. J. Syst. Evol. Microbiol.">
        <title>The Global Catalogue of Microorganisms (GCM) 10K type strain sequencing project: providing services to taxonomists for standard genome sequencing and annotation.</title>
        <authorList>
            <consortium name="The Broad Institute Genomics Platform"/>
            <consortium name="The Broad Institute Genome Sequencing Center for Infectious Disease"/>
            <person name="Wu L."/>
            <person name="Ma J."/>
        </authorList>
    </citation>
    <scope>NUCLEOTIDE SEQUENCE [LARGE SCALE GENOMIC DNA]</scope>
    <source>
        <strain evidence="2 3">JCM 6307</strain>
    </source>
</reference>
<feature type="region of interest" description="Disordered" evidence="1">
    <location>
        <begin position="20"/>
        <end position="53"/>
    </location>
</feature>
<protein>
    <submittedName>
        <fullName evidence="2">Uncharacterized protein</fullName>
    </submittedName>
</protein>
<dbReference type="Proteomes" id="UP001501358">
    <property type="component" value="Unassembled WGS sequence"/>
</dbReference>
<feature type="compositionally biased region" description="Low complexity" evidence="1">
    <location>
        <begin position="34"/>
        <end position="53"/>
    </location>
</feature>
<organism evidence="2 3">
    <name type="scientific">Streptomyces thermolineatus</name>
    <dbReference type="NCBI Taxonomy" id="44033"/>
    <lineage>
        <taxon>Bacteria</taxon>
        <taxon>Bacillati</taxon>
        <taxon>Actinomycetota</taxon>
        <taxon>Actinomycetes</taxon>
        <taxon>Kitasatosporales</taxon>
        <taxon>Streptomycetaceae</taxon>
        <taxon>Streptomyces</taxon>
    </lineage>
</organism>
<accession>A0ABN3L9T1</accession>
<proteinExistence type="predicted"/>
<evidence type="ECO:0000256" key="1">
    <source>
        <dbReference type="SAM" id="MobiDB-lite"/>
    </source>
</evidence>
<evidence type="ECO:0000313" key="3">
    <source>
        <dbReference type="Proteomes" id="UP001501358"/>
    </source>
</evidence>